<accession>A0A1U9LJI1</accession>
<dbReference type="KEGG" id="aper:A0U91_16000"/>
<gene>
    <name evidence="1" type="ORF">A0U91_16000</name>
</gene>
<dbReference type="AlphaFoldDB" id="A0A1U9LJI1"/>
<keyword evidence="1" id="KW-0614">Plasmid</keyword>
<dbReference type="Proteomes" id="UP000189055">
    <property type="component" value="Plasmid pAC1084_1"/>
</dbReference>
<evidence type="ECO:0000313" key="1">
    <source>
        <dbReference type="EMBL" id="AQT06509.1"/>
    </source>
</evidence>
<name>A0A1U9LJI1_9PROT</name>
<dbReference type="EMBL" id="CP014688">
    <property type="protein sequence ID" value="AQT06509.1"/>
    <property type="molecule type" value="Genomic_DNA"/>
</dbReference>
<proteinExistence type="predicted"/>
<dbReference type="RefSeq" id="WP_077932136.1">
    <property type="nucleotide sequence ID" value="NZ_CP014688.1"/>
</dbReference>
<protein>
    <submittedName>
        <fullName evidence="1">Uncharacterized protein</fullName>
    </submittedName>
</protein>
<evidence type="ECO:0000313" key="2">
    <source>
        <dbReference type="Proteomes" id="UP000189055"/>
    </source>
</evidence>
<reference evidence="1 2" key="1">
    <citation type="submission" date="2016-03" db="EMBL/GenBank/DDBJ databases">
        <title>Acetic acid bacteria sequencing.</title>
        <authorList>
            <person name="Brandt J."/>
            <person name="Jakob F."/>
            <person name="Vogel R.F."/>
        </authorList>
    </citation>
    <scope>NUCLEOTIDE SEQUENCE [LARGE SCALE GENOMIC DNA]</scope>
    <source>
        <strain evidence="1 2">TMW2.1084</strain>
        <plasmid evidence="2">pac1084_1</plasmid>
    </source>
</reference>
<organism evidence="1 2">
    <name type="scientific">Acetobacter persici</name>
    <dbReference type="NCBI Taxonomy" id="1076596"/>
    <lineage>
        <taxon>Bacteria</taxon>
        <taxon>Pseudomonadati</taxon>
        <taxon>Pseudomonadota</taxon>
        <taxon>Alphaproteobacteria</taxon>
        <taxon>Acetobacterales</taxon>
        <taxon>Acetobacteraceae</taxon>
        <taxon>Acetobacter</taxon>
    </lineage>
</organism>
<geneLocation type="plasmid" evidence="2">
    <name>pac1084_1</name>
</geneLocation>
<sequence>MSEKKKPGRRQRFEAFYAEIMSVEGRQVLPEEITRKRDGPGYGERAPEMVLNHFWLSWDAIERYIAKRAEALRNETEAK</sequence>